<evidence type="ECO:0000313" key="5">
    <source>
        <dbReference type="EMBL" id="QIM19257.1"/>
    </source>
</evidence>
<feature type="region of interest" description="Disordered" evidence="1">
    <location>
        <begin position="607"/>
        <end position="631"/>
    </location>
</feature>
<accession>A0ABX6JY51</accession>
<keyword evidence="2" id="KW-0732">Signal</keyword>
<evidence type="ECO:0000256" key="2">
    <source>
        <dbReference type="SAM" id="SignalP"/>
    </source>
</evidence>
<organism evidence="5 6">
    <name type="scientific">Leucobacter coleopterorum</name>
    <dbReference type="NCBI Taxonomy" id="2714933"/>
    <lineage>
        <taxon>Bacteria</taxon>
        <taxon>Bacillati</taxon>
        <taxon>Actinomycetota</taxon>
        <taxon>Actinomycetes</taxon>
        <taxon>Micrococcales</taxon>
        <taxon>Microbacteriaceae</taxon>
        <taxon>Leucobacter</taxon>
    </lineage>
</organism>
<dbReference type="InterPro" id="IPR032109">
    <property type="entry name" value="Big_3_5"/>
</dbReference>
<gene>
    <name evidence="5" type="ORF">G7066_13035</name>
</gene>
<evidence type="ECO:0008006" key="7">
    <source>
        <dbReference type="Google" id="ProtNLM"/>
    </source>
</evidence>
<dbReference type="Pfam" id="PF04213">
    <property type="entry name" value="HtaA"/>
    <property type="match status" value="3"/>
</dbReference>
<dbReference type="Gene3D" id="2.60.40.10">
    <property type="entry name" value="Immunoglobulins"/>
    <property type="match status" value="1"/>
</dbReference>
<feature type="domain" description="Htaa" evidence="3">
    <location>
        <begin position="441"/>
        <end position="601"/>
    </location>
</feature>
<feature type="region of interest" description="Disordered" evidence="1">
    <location>
        <begin position="41"/>
        <end position="133"/>
    </location>
</feature>
<feature type="domain" description="Bacterial Ig-like" evidence="4">
    <location>
        <begin position="346"/>
        <end position="431"/>
    </location>
</feature>
<evidence type="ECO:0000259" key="4">
    <source>
        <dbReference type="Pfam" id="PF16640"/>
    </source>
</evidence>
<keyword evidence="6" id="KW-1185">Reference proteome</keyword>
<dbReference type="Proteomes" id="UP000503441">
    <property type="component" value="Chromosome"/>
</dbReference>
<evidence type="ECO:0000259" key="3">
    <source>
        <dbReference type="Pfam" id="PF04213"/>
    </source>
</evidence>
<proteinExistence type="predicted"/>
<reference evidence="5 6" key="1">
    <citation type="submission" date="2020-03" db="EMBL/GenBank/DDBJ databases">
        <title>Leucobacter sp. nov., isolated from beetles.</title>
        <authorList>
            <person name="Hyun D.-W."/>
            <person name="Bae J.-W."/>
        </authorList>
    </citation>
    <scope>NUCLEOTIDE SEQUENCE [LARGE SCALE GENOMIC DNA]</scope>
    <source>
        <strain evidence="5 6">HDW9A</strain>
    </source>
</reference>
<name>A0ABX6JY51_9MICO</name>
<dbReference type="Pfam" id="PF16640">
    <property type="entry name" value="Big_3_5"/>
    <property type="match status" value="1"/>
</dbReference>
<feature type="signal peptide" evidence="2">
    <location>
        <begin position="1"/>
        <end position="26"/>
    </location>
</feature>
<dbReference type="RefSeq" id="WP_166331501.1">
    <property type="nucleotide sequence ID" value="NZ_CP049933.1"/>
</dbReference>
<feature type="domain" description="Htaa" evidence="3">
    <location>
        <begin position="641"/>
        <end position="767"/>
    </location>
</feature>
<protein>
    <recommendedName>
        <fullName evidence="7">Htaa protein</fullName>
    </recommendedName>
</protein>
<dbReference type="InterPro" id="IPR007331">
    <property type="entry name" value="Htaa"/>
</dbReference>
<feature type="chain" id="PRO_5046719387" description="Htaa protein" evidence="2">
    <location>
        <begin position="27"/>
        <end position="896"/>
    </location>
</feature>
<feature type="domain" description="Htaa" evidence="3">
    <location>
        <begin position="158"/>
        <end position="322"/>
    </location>
</feature>
<feature type="compositionally biased region" description="Low complexity" evidence="1">
    <location>
        <begin position="114"/>
        <end position="127"/>
    </location>
</feature>
<dbReference type="InterPro" id="IPR013783">
    <property type="entry name" value="Ig-like_fold"/>
</dbReference>
<dbReference type="EMBL" id="CP049933">
    <property type="protein sequence ID" value="QIM19257.1"/>
    <property type="molecule type" value="Genomic_DNA"/>
</dbReference>
<sequence length="896" mass="93160">MTARARLLRLISAALATTLVFSGLLATGTAALAFGDEEQAGSQVATTEMQVAEEPPPEAESVTVPGNTSGSEPSGEVPSAETTEPAVSDSSEPAPNGSPEAEEQETAFEGGAGAAPAPAEAPQPLGAPDKRVSTLNVPNLSPCAMGSTVEGGTAVTAATLSWGVKQSYRTYIKSRIAEGEIENLGSTEEQFVWNGGTGSLSPAGTSGSFGFGVGNGVHFYGHKMQGEYALDQTFTNPCIEIVSDSKANLYLDVESRKFEGTTTLSPEWFEQDGVLFATIDLESDPVVENGATTWRNAQPELTEAGHEAFGGFYNPDSGLDPTLDKMTFTVPFEIVQRTPTSVQLQTSNAKPVEKTEVALTASVQPASLAGTVTFSSDSKPIGSPVPVKGGKAVLRTKTLPVGVNNVRALFIPENSAAYVSSRSNTVEVTVSEIPTPNMADGMLEWGVKSSFRNYVNGPIAHGKITLQKPATQNSAKTTYKFPQATGGTWNGSTGTVQYAGNVNFYGHDGAMNVDLANPVISVTSKTRAELLVKHKKKVMVLATIDLSSARRTALQGGAVNFAGAKATLSKAGAEEYFAYEGPEGVEGFYRAGDSLDPMTFTIGKPTETHIVTPKPTDPQTLNKPTEKPTGPIATGAGQTAGSLNWGVSTAFANYVTGPIAKGDISTSGVGNSGGVYLFPQADGGSWNTTTQTGSVQYSGVVTFTGHKGLLKEGVSNPLIEVTSATTGVIYSGGSRWGMLDLASATKSVGANGEVTWSGVPVAGGFSGGASGGNQYSLAADPLTFTVGSASGVNYGSTQKGESTKKKRTAAEIAPATTGITVLTEASKLRPGGRIELEAHGFEADDEGVLVVLYKARGPSRSCLTKRRKLIRVAASHGRERCRKTRPASTQLRSRAV</sequence>
<evidence type="ECO:0000313" key="6">
    <source>
        <dbReference type="Proteomes" id="UP000503441"/>
    </source>
</evidence>
<evidence type="ECO:0000256" key="1">
    <source>
        <dbReference type="SAM" id="MobiDB-lite"/>
    </source>
</evidence>